<evidence type="ECO:0000313" key="2">
    <source>
        <dbReference type="EMBL" id="KAF2101818.1"/>
    </source>
</evidence>
<gene>
    <name evidence="2" type="ORF">NA57DRAFT_35160</name>
</gene>
<dbReference type="EMBL" id="ML978123">
    <property type="protein sequence ID" value="KAF2101818.1"/>
    <property type="molecule type" value="Genomic_DNA"/>
</dbReference>
<keyword evidence="3" id="KW-1185">Reference proteome</keyword>
<organism evidence="2 3">
    <name type="scientific">Rhizodiscina lignyota</name>
    <dbReference type="NCBI Taxonomy" id="1504668"/>
    <lineage>
        <taxon>Eukaryota</taxon>
        <taxon>Fungi</taxon>
        <taxon>Dikarya</taxon>
        <taxon>Ascomycota</taxon>
        <taxon>Pezizomycotina</taxon>
        <taxon>Dothideomycetes</taxon>
        <taxon>Pleosporomycetidae</taxon>
        <taxon>Aulographales</taxon>
        <taxon>Rhizodiscinaceae</taxon>
        <taxon>Rhizodiscina</taxon>
    </lineage>
</organism>
<name>A0A9P4M8M8_9PEZI</name>
<protein>
    <recommendedName>
        <fullName evidence="1">Cupin type-1 domain-containing protein</fullName>
    </recommendedName>
</protein>
<dbReference type="PANTHER" id="PTHR36448:SF3">
    <property type="entry name" value="CUPIN TYPE-2 DOMAIN-CONTAINING PROTEIN"/>
    <property type="match status" value="1"/>
</dbReference>
<dbReference type="InterPro" id="IPR014710">
    <property type="entry name" value="RmlC-like_jellyroll"/>
</dbReference>
<evidence type="ECO:0000259" key="1">
    <source>
        <dbReference type="Pfam" id="PF00190"/>
    </source>
</evidence>
<dbReference type="SUPFAM" id="SSF51182">
    <property type="entry name" value="RmlC-like cupins"/>
    <property type="match status" value="1"/>
</dbReference>
<dbReference type="CDD" id="cd02219">
    <property type="entry name" value="cupin_YjlB-like"/>
    <property type="match status" value="1"/>
</dbReference>
<dbReference type="PANTHER" id="PTHR36448">
    <property type="entry name" value="BLR7373 PROTEIN"/>
    <property type="match status" value="1"/>
</dbReference>
<dbReference type="AlphaFoldDB" id="A0A9P4M8M8"/>
<comment type="caution">
    <text evidence="2">The sequence shown here is derived from an EMBL/GenBank/DDBJ whole genome shotgun (WGS) entry which is preliminary data.</text>
</comment>
<dbReference type="PIRSF" id="PIRSF019307">
    <property type="entry name" value="UCP019307"/>
    <property type="match status" value="1"/>
</dbReference>
<sequence length="176" mass="19279">MSLTPLGSLRVSSHIIPAHGLTPNSSVLNKPLLIYHKAFPASSSAATIESHLTSTGVVAPKWRYTMYSTSHFHSTSHEVLAVFSGSAKLCFGGEDNPERVEPVLEKGDVMVVPAGVAHRLLEDRGGFQMVGSYPNGFDWDMCYGRKGEEQKVENIKSLKWFTRDPIYGDEGPVLNC</sequence>
<dbReference type="InterPro" id="IPR011051">
    <property type="entry name" value="RmlC_Cupin_sf"/>
</dbReference>
<reference evidence="2" key="1">
    <citation type="journal article" date="2020" name="Stud. Mycol.">
        <title>101 Dothideomycetes genomes: a test case for predicting lifestyles and emergence of pathogens.</title>
        <authorList>
            <person name="Haridas S."/>
            <person name="Albert R."/>
            <person name="Binder M."/>
            <person name="Bloem J."/>
            <person name="Labutti K."/>
            <person name="Salamov A."/>
            <person name="Andreopoulos B."/>
            <person name="Baker S."/>
            <person name="Barry K."/>
            <person name="Bills G."/>
            <person name="Bluhm B."/>
            <person name="Cannon C."/>
            <person name="Castanera R."/>
            <person name="Culley D."/>
            <person name="Daum C."/>
            <person name="Ezra D."/>
            <person name="Gonzalez J."/>
            <person name="Henrissat B."/>
            <person name="Kuo A."/>
            <person name="Liang C."/>
            <person name="Lipzen A."/>
            <person name="Lutzoni F."/>
            <person name="Magnuson J."/>
            <person name="Mondo S."/>
            <person name="Nolan M."/>
            <person name="Ohm R."/>
            <person name="Pangilinan J."/>
            <person name="Park H.-J."/>
            <person name="Ramirez L."/>
            <person name="Alfaro M."/>
            <person name="Sun H."/>
            <person name="Tritt A."/>
            <person name="Yoshinaga Y."/>
            <person name="Zwiers L.-H."/>
            <person name="Turgeon B."/>
            <person name="Goodwin S."/>
            <person name="Spatafora J."/>
            <person name="Crous P."/>
            <person name="Grigoriev I."/>
        </authorList>
    </citation>
    <scope>NUCLEOTIDE SEQUENCE</scope>
    <source>
        <strain evidence="2">CBS 133067</strain>
    </source>
</reference>
<proteinExistence type="predicted"/>
<dbReference type="Gene3D" id="2.60.120.10">
    <property type="entry name" value="Jelly Rolls"/>
    <property type="match status" value="1"/>
</dbReference>
<dbReference type="Pfam" id="PF00190">
    <property type="entry name" value="Cupin_1"/>
    <property type="match status" value="1"/>
</dbReference>
<dbReference type="InterPro" id="IPR047121">
    <property type="entry name" value="YjiB-like"/>
</dbReference>
<accession>A0A9P4M8M8</accession>
<dbReference type="InterPro" id="IPR014500">
    <property type="entry name" value="UCP019307_cupin"/>
</dbReference>
<feature type="domain" description="Cupin type-1" evidence="1">
    <location>
        <begin position="71"/>
        <end position="118"/>
    </location>
</feature>
<dbReference type="Proteomes" id="UP000799772">
    <property type="component" value="Unassembled WGS sequence"/>
</dbReference>
<dbReference type="OrthoDB" id="2589563at2759"/>
<dbReference type="InterPro" id="IPR006045">
    <property type="entry name" value="Cupin_1"/>
</dbReference>
<evidence type="ECO:0000313" key="3">
    <source>
        <dbReference type="Proteomes" id="UP000799772"/>
    </source>
</evidence>